<keyword evidence="3" id="KW-0479">Metal-binding</keyword>
<dbReference type="InterPro" id="IPR011765">
    <property type="entry name" value="Pept_M16_N"/>
</dbReference>
<organism evidence="11 12">
    <name type="scientific">Cryoendolithus antarcticus</name>
    <dbReference type="NCBI Taxonomy" id="1507870"/>
    <lineage>
        <taxon>Eukaryota</taxon>
        <taxon>Fungi</taxon>
        <taxon>Dikarya</taxon>
        <taxon>Ascomycota</taxon>
        <taxon>Pezizomycotina</taxon>
        <taxon>Dothideomycetes</taxon>
        <taxon>Dothideomycetidae</taxon>
        <taxon>Cladosporiales</taxon>
        <taxon>Cladosporiaceae</taxon>
        <taxon>Cryoendolithus</taxon>
    </lineage>
</organism>
<name>A0A1V8TV57_9PEZI</name>
<sequence length="1120" mass="126272">MAESISSRPAVELAANLEKGLLDDRQYRVIKLPNQLEALLIHDADTDKASAAMDVNVGSFSDSADMPGIAHAVEHALFMGTKKYPGENEYASYLTKYGGSSNAYTAETSTNYYFEVSASSTSNSPGTSANSSLSVLPVSKENSPLYGALDRFSQFFVNPLFDADTLDRELRAVDSENKKNLQSDNWRMLQLGRSMASKTHPYNRFATGNYDTLHDKPLARGVKIRDEFIGFYKRNYSANRMKLVLLGRESLDDLEKWVCELFSDVEDQNLPQNRWDGIPIYEDKMLGSEVFVKPVMDKRSLELVFPYPDEDKLYASKPGHYISHLLGHEGPGSILAYIKAKGWANSLSSGAHGMCPGSALFYVTVNLTEEGLKSYREVVKVFFQYVALLKEGKPQEWIVDEMKKLNEVKFKYQQKAPASRTTSYLSAVMQQPFPRDQLLSAQILIREFNPRAIETGLKAIDPDNFMLTVVSKEYPGDWPLKEQWYGTEYKTADLPAEYREELRAIAAGKGGSKISELHLPGKNEFVPQRLDVEKKEVLKPSTTPKLIRNDANVRTWWKKDDQFWVPKANIHLCLRNPITNVSPFTTLMTTFFKELVDDSLAEYTYDADLAGLSYGLGAPTVGLDVHIGGYNDKAAVLLEKVLISMRDLEVKDDRFAIIKERMTRNLRNFEWSEPFRQAGAYSRWLSQARGWTMFELLEELPSITAADVRAWYPQILRQMHIEMLVQGNLYKEDALQLTNLVEKTLNPRRLPPSQWQPKRAVVLPKGADYRWSRTLANPENINHCIDYILHVGLTSDREQRAKLLLLSQILDEPVFDTLRTKQQLGYVVGSHAVTYNTVQGFRVIIQSERDCEYLEGRIEAFLTEFEATLANMAQDEFEKHRVGLINKRLEKLKNLEQEADRLWFHISGETFDFDLVSRDVEHIEPLTHADILAFFREYFLLTSPSRAKATVYLVAQASSPAAAITASTSTTDEKREKLTSTLSQLLTQLGVAVDDKALAEQFSRLKLDDGNALPEIVKSVTTYLRDGAKIPEEQISAITTQGQAALGQILPSLGINATAETNGDEKTQQVVANGEGKMEEKKSKTVIIEDVRAWKASLPVSQGATAVRELSEFEELGSKL</sequence>
<dbReference type="FunFam" id="3.30.830.10:FF:000003">
    <property type="entry name" value="Insulin-degrading enzyme"/>
    <property type="match status" value="1"/>
</dbReference>
<dbReference type="Pfam" id="PF05193">
    <property type="entry name" value="Peptidase_M16_C"/>
    <property type="match status" value="1"/>
</dbReference>
<dbReference type="FunFam" id="3.30.830.10:FF:000004">
    <property type="entry name" value="Putative insulin-degrading enzyme"/>
    <property type="match status" value="1"/>
</dbReference>
<dbReference type="InterPro" id="IPR007863">
    <property type="entry name" value="Peptidase_M16_C"/>
</dbReference>
<dbReference type="PANTHER" id="PTHR43690">
    <property type="entry name" value="NARDILYSIN"/>
    <property type="match status" value="1"/>
</dbReference>
<reference evidence="12" key="1">
    <citation type="submission" date="2017-03" db="EMBL/GenBank/DDBJ databases">
        <title>Genomes of endolithic fungi from Antarctica.</title>
        <authorList>
            <person name="Coleine C."/>
            <person name="Masonjones S."/>
            <person name="Stajich J.E."/>
        </authorList>
    </citation>
    <scope>NUCLEOTIDE SEQUENCE [LARGE SCALE GENOMIC DNA]</scope>
    <source>
        <strain evidence="12">CCFEE 5527</strain>
    </source>
</reference>
<evidence type="ECO:0000259" key="7">
    <source>
        <dbReference type="Pfam" id="PF00675"/>
    </source>
</evidence>
<dbReference type="GO" id="GO:0005829">
    <property type="term" value="C:cytosol"/>
    <property type="evidence" value="ECO:0007669"/>
    <property type="project" value="TreeGrafter"/>
</dbReference>
<protein>
    <submittedName>
        <fullName evidence="11">Uncharacterized protein</fullName>
    </submittedName>
</protein>
<evidence type="ECO:0000259" key="8">
    <source>
        <dbReference type="Pfam" id="PF05193"/>
    </source>
</evidence>
<proteinExistence type="inferred from homology"/>
<feature type="domain" description="Peptidase M16 N-terminal" evidence="7">
    <location>
        <begin position="39"/>
        <end position="196"/>
    </location>
</feature>
<dbReference type="Gene3D" id="3.30.830.10">
    <property type="entry name" value="Metalloenzyme, LuxS/M16 peptidase-like"/>
    <property type="match status" value="4"/>
</dbReference>
<dbReference type="GO" id="GO:0046872">
    <property type="term" value="F:metal ion binding"/>
    <property type="evidence" value="ECO:0007669"/>
    <property type="project" value="UniProtKB-KW"/>
</dbReference>
<feature type="domain" description="Peptidase M16 C-terminal" evidence="8">
    <location>
        <begin position="225"/>
        <end position="404"/>
    </location>
</feature>
<dbReference type="InterPro" id="IPR050626">
    <property type="entry name" value="Peptidase_M16"/>
</dbReference>
<dbReference type="FunCoup" id="A0A1V8TV57">
    <property type="interactions" value="1845"/>
</dbReference>
<evidence type="ECO:0000313" key="12">
    <source>
        <dbReference type="Proteomes" id="UP000192596"/>
    </source>
</evidence>
<evidence type="ECO:0000256" key="6">
    <source>
        <dbReference type="ARBA" id="ARBA00023049"/>
    </source>
</evidence>
<dbReference type="PANTHER" id="PTHR43690:SF18">
    <property type="entry name" value="INSULIN-DEGRADING ENZYME-RELATED"/>
    <property type="match status" value="1"/>
</dbReference>
<evidence type="ECO:0000259" key="10">
    <source>
        <dbReference type="Pfam" id="PF22456"/>
    </source>
</evidence>
<keyword evidence="2" id="KW-0645">Protease</keyword>
<keyword evidence="4" id="KW-0378">Hydrolase</keyword>
<dbReference type="OrthoDB" id="952271at2759"/>
<evidence type="ECO:0000256" key="5">
    <source>
        <dbReference type="ARBA" id="ARBA00022833"/>
    </source>
</evidence>
<dbReference type="InterPro" id="IPR011249">
    <property type="entry name" value="Metalloenz_LuxS/M16"/>
</dbReference>
<gene>
    <name evidence="11" type="ORF">B0A48_00577</name>
</gene>
<evidence type="ECO:0000256" key="2">
    <source>
        <dbReference type="ARBA" id="ARBA00022670"/>
    </source>
</evidence>
<dbReference type="Proteomes" id="UP000192596">
    <property type="component" value="Unassembled WGS sequence"/>
</dbReference>
<dbReference type="SUPFAM" id="SSF63411">
    <property type="entry name" value="LuxS/MPP-like metallohydrolase"/>
    <property type="match status" value="4"/>
</dbReference>
<keyword evidence="5" id="KW-0862">Zinc</keyword>
<feature type="domain" description="Coenzyme PQQ synthesis protein F-like C-terminal lobe" evidence="10">
    <location>
        <begin position="805"/>
        <end position="903"/>
    </location>
</feature>
<dbReference type="Pfam" id="PF16187">
    <property type="entry name" value="Peptidase_M16_M"/>
    <property type="match status" value="1"/>
</dbReference>
<evidence type="ECO:0000256" key="3">
    <source>
        <dbReference type="ARBA" id="ARBA00022723"/>
    </source>
</evidence>
<keyword evidence="12" id="KW-1185">Reference proteome</keyword>
<dbReference type="STRING" id="1507870.A0A1V8TV57"/>
<dbReference type="GO" id="GO:0043171">
    <property type="term" value="P:peptide catabolic process"/>
    <property type="evidence" value="ECO:0007669"/>
    <property type="project" value="TreeGrafter"/>
</dbReference>
<dbReference type="Pfam" id="PF22456">
    <property type="entry name" value="PqqF-like_C_4"/>
    <property type="match status" value="1"/>
</dbReference>
<comment type="caution">
    <text evidence="11">The sequence shown here is derived from an EMBL/GenBank/DDBJ whole genome shotgun (WGS) entry which is preliminary data.</text>
</comment>
<keyword evidence="6" id="KW-0482">Metalloprotease</keyword>
<feature type="domain" description="Peptidase M16 middle/third" evidence="9">
    <location>
        <begin position="410"/>
        <end position="699"/>
    </location>
</feature>
<evidence type="ECO:0000256" key="1">
    <source>
        <dbReference type="ARBA" id="ARBA00007261"/>
    </source>
</evidence>
<dbReference type="InterPro" id="IPR054734">
    <property type="entry name" value="PqqF-like_C_4"/>
</dbReference>
<dbReference type="InterPro" id="IPR032632">
    <property type="entry name" value="Peptidase_M16_M"/>
</dbReference>
<evidence type="ECO:0000313" key="11">
    <source>
        <dbReference type="EMBL" id="OQO15194.1"/>
    </source>
</evidence>
<dbReference type="GO" id="GO:0051603">
    <property type="term" value="P:proteolysis involved in protein catabolic process"/>
    <property type="evidence" value="ECO:0007669"/>
    <property type="project" value="TreeGrafter"/>
</dbReference>
<dbReference type="GO" id="GO:0004222">
    <property type="term" value="F:metalloendopeptidase activity"/>
    <property type="evidence" value="ECO:0007669"/>
    <property type="project" value="TreeGrafter"/>
</dbReference>
<comment type="similarity">
    <text evidence="1">Belongs to the peptidase M16 family.</text>
</comment>
<dbReference type="Pfam" id="PF00675">
    <property type="entry name" value="Peptidase_M16"/>
    <property type="match status" value="1"/>
</dbReference>
<evidence type="ECO:0000256" key="4">
    <source>
        <dbReference type="ARBA" id="ARBA00022801"/>
    </source>
</evidence>
<accession>A0A1V8TV57</accession>
<dbReference type="FunFam" id="3.30.830.10:FF:000005">
    <property type="entry name" value="nardilysin isoform X1"/>
    <property type="match status" value="1"/>
</dbReference>
<dbReference type="EMBL" id="NAJO01000001">
    <property type="protein sequence ID" value="OQO15194.1"/>
    <property type="molecule type" value="Genomic_DNA"/>
</dbReference>
<dbReference type="GO" id="GO:0005739">
    <property type="term" value="C:mitochondrion"/>
    <property type="evidence" value="ECO:0007669"/>
    <property type="project" value="TreeGrafter"/>
</dbReference>
<dbReference type="AlphaFoldDB" id="A0A1V8TV57"/>
<evidence type="ECO:0000259" key="9">
    <source>
        <dbReference type="Pfam" id="PF16187"/>
    </source>
</evidence>
<dbReference type="InParanoid" id="A0A1V8TV57"/>